<comment type="caution">
    <text evidence="2">The sequence shown here is derived from an EMBL/GenBank/DDBJ whole genome shotgun (WGS) entry which is preliminary data.</text>
</comment>
<feature type="region of interest" description="Disordered" evidence="1">
    <location>
        <begin position="1"/>
        <end position="149"/>
    </location>
</feature>
<accession>A0ABD2XS65</accession>
<sequence length="149" mass="16432">MSSASEAVKSPITVQAGGDRITTNRSPRRGLTRLAIDGAQHSHDEVGSENHTHKRASDAGAEAPPARMTAPEARTTLTRRQQKRRSTHRVAPEARITLTRCSRQSKLGTCHRRQKREPHSQDGTRQRVVRKMSNSGGDASNVGPRSRRL</sequence>
<feature type="compositionally biased region" description="Basic and acidic residues" evidence="1">
    <location>
        <begin position="40"/>
        <end position="57"/>
    </location>
</feature>
<evidence type="ECO:0000313" key="3">
    <source>
        <dbReference type="Proteomes" id="UP001627154"/>
    </source>
</evidence>
<dbReference type="Proteomes" id="UP001627154">
    <property type="component" value="Unassembled WGS sequence"/>
</dbReference>
<keyword evidence="3" id="KW-1185">Reference proteome</keyword>
<organism evidence="2 3">
    <name type="scientific">Trichogramma kaykai</name>
    <dbReference type="NCBI Taxonomy" id="54128"/>
    <lineage>
        <taxon>Eukaryota</taxon>
        <taxon>Metazoa</taxon>
        <taxon>Ecdysozoa</taxon>
        <taxon>Arthropoda</taxon>
        <taxon>Hexapoda</taxon>
        <taxon>Insecta</taxon>
        <taxon>Pterygota</taxon>
        <taxon>Neoptera</taxon>
        <taxon>Endopterygota</taxon>
        <taxon>Hymenoptera</taxon>
        <taxon>Apocrita</taxon>
        <taxon>Proctotrupomorpha</taxon>
        <taxon>Chalcidoidea</taxon>
        <taxon>Trichogrammatidae</taxon>
        <taxon>Trichogramma</taxon>
    </lineage>
</organism>
<reference evidence="2 3" key="1">
    <citation type="journal article" date="2024" name="bioRxiv">
        <title>A reference genome for Trichogramma kaykai: A tiny desert-dwelling parasitoid wasp with competing sex-ratio distorters.</title>
        <authorList>
            <person name="Culotta J."/>
            <person name="Lindsey A.R."/>
        </authorList>
    </citation>
    <scope>NUCLEOTIDE SEQUENCE [LARGE SCALE GENOMIC DNA]</scope>
    <source>
        <strain evidence="2 3">KSX58</strain>
    </source>
</reference>
<gene>
    <name evidence="2" type="ORF">TKK_000226</name>
</gene>
<evidence type="ECO:0000256" key="1">
    <source>
        <dbReference type="SAM" id="MobiDB-lite"/>
    </source>
</evidence>
<proteinExistence type="predicted"/>
<dbReference type="EMBL" id="JBJJXI010000003">
    <property type="protein sequence ID" value="KAL3407546.1"/>
    <property type="molecule type" value="Genomic_DNA"/>
</dbReference>
<name>A0ABD2XS65_9HYME</name>
<protein>
    <submittedName>
        <fullName evidence="2">Uncharacterized protein</fullName>
    </submittedName>
</protein>
<evidence type="ECO:0000313" key="2">
    <source>
        <dbReference type="EMBL" id="KAL3407546.1"/>
    </source>
</evidence>
<dbReference type="AlphaFoldDB" id="A0ABD2XS65"/>